<dbReference type="GO" id="GO:0015846">
    <property type="term" value="P:polyamine transport"/>
    <property type="evidence" value="ECO:0007669"/>
    <property type="project" value="InterPro"/>
</dbReference>
<dbReference type="InterPro" id="IPR006311">
    <property type="entry name" value="TAT_signal"/>
</dbReference>
<dbReference type="AlphaFoldDB" id="A0A6J7DHV3"/>
<keyword evidence="4" id="KW-0574">Periplasm</keyword>
<dbReference type="InterPro" id="IPR001188">
    <property type="entry name" value="Sperm_putr-bd"/>
</dbReference>
<evidence type="ECO:0000313" key="6">
    <source>
        <dbReference type="EMBL" id="CAB4868878.1"/>
    </source>
</evidence>
<feature type="region of interest" description="Disordered" evidence="5">
    <location>
        <begin position="1"/>
        <end position="26"/>
    </location>
</feature>
<dbReference type="PANTHER" id="PTHR30222:SF17">
    <property type="entry name" value="SPERMIDINE_PUTRESCINE-BINDING PERIPLASMIC PROTEIN"/>
    <property type="match status" value="1"/>
</dbReference>
<evidence type="ECO:0000256" key="4">
    <source>
        <dbReference type="ARBA" id="ARBA00022764"/>
    </source>
</evidence>
<dbReference type="PRINTS" id="PR00909">
    <property type="entry name" value="SPERMDNBNDNG"/>
</dbReference>
<dbReference type="EMBL" id="CAFBLV010000080">
    <property type="protein sequence ID" value="CAB4868878.1"/>
    <property type="molecule type" value="Genomic_DNA"/>
</dbReference>
<evidence type="ECO:0000256" key="1">
    <source>
        <dbReference type="ARBA" id="ARBA00004418"/>
    </source>
</evidence>
<keyword evidence="2" id="KW-0813">Transport</keyword>
<comment type="subcellular location">
    <subcellularLocation>
        <location evidence="1">Periplasm</location>
    </subcellularLocation>
</comment>
<dbReference type="SUPFAM" id="SSF53850">
    <property type="entry name" value="Periplasmic binding protein-like II"/>
    <property type="match status" value="1"/>
</dbReference>
<organism evidence="6">
    <name type="scientific">freshwater metagenome</name>
    <dbReference type="NCBI Taxonomy" id="449393"/>
    <lineage>
        <taxon>unclassified sequences</taxon>
        <taxon>metagenomes</taxon>
        <taxon>ecological metagenomes</taxon>
    </lineage>
</organism>
<evidence type="ECO:0000256" key="5">
    <source>
        <dbReference type="SAM" id="MobiDB-lite"/>
    </source>
</evidence>
<protein>
    <submittedName>
        <fullName evidence="6">Unannotated protein</fullName>
    </submittedName>
</protein>
<reference evidence="6" key="1">
    <citation type="submission" date="2020-05" db="EMBL/GenBank/DDBJ databases">
        <authorList>
            <person name="Chiriac C."/>
            <person name="Salcher M."/>
            <person name="Ghai R."/>
            <person name="Kavagutti S V."/>
        </authorList>
    </citation>
    <scope>NUCLEOTIDE SEQUENCE</scope>
</reference>
<dbReference type="GO" id="GO:0042597">
    <property type="term" value="C:periplasmic space"/>
    <property type="evidence" value="ECO:0007669"/>
    <property type="project" value="UniProtKB-SubCell"/>
</dbReference>
<dbReference type="InterPro" id="IPR006059">
    <property type="entry name" value="SBP"/>
</dbReference>
<accession>A0A6J7DHV3</accession>
<name>A0A6J7DHV3_9ZZZZ</name>
<dbReference type="Gene3D" id="3.40.190.10">
    <property type="entry name" value="Periplasmic binding protein-like II"/>
    <property type="match status" value="2"/>
</dbReference>
<dbReference type="Pfam" id="PF01547">
    <property type="entry name" value="SBP_bac_1"/>
    <property type="match status" value="1"/>
</dbReference>
<dbReference type="PANTHER" id="PTHR30222">
    <property type="entry name" value="SPERMIDINE/PUTRESCINE-BINDING PERIPLASMIC PROTEIN"/>
    <property type="match status" value="1"/>
</dbReference>
<sequence>MPRPPGARPGSHPGSNPKDNSRDNSKAALTRRRLLQTSLLAVPGALALGACARASDATTAAASGSSASGAAIAPTTLQIASPDNPIRWPIAPGNEPIASGLKPEQNGVLRLYNYPDYLDPEAIKSFEKKYADTGVKVELSTFNDTQEALTKIRNAGSAFDIYFPSYDSIGKLVTGGLIRPLQHSYIPNIANVYPEFLDPFYDLGWQYTAPYALYTTGIGWRTDRVSEDIPSLTNPYDVFWDAKYREHIAVLDDYREGIGMTLLRNGGTNVNTNDDAILNAARDAMLEMNAVTKPRVTISGYTDIPEGRLDLAQAWSGDLIMAVNYLPEGVSPDILRYWFPKDGKGLVNNDTMVTLKGGQSPVLAHLFINHILDQATAMGNFLYTGYQPPQVSITAESLVSDGVIPATLKEAVVLPGYFKTGYRTLELPPETDAKYAAIWQQFKAG</sequence>
<evidence type="ECO:0000256" key="3">
    <source>
        <dbReference type="ARBA" id="ARBA00022729"/>
    </source>
</evidence>
<dbReference type="GO" id="GO:0019808">
    <property type="term" value="F:polyamine binding"/>
    <property type="evidence" value="ECO:0007669"/>
    <property type="project" value="InterPro"/>
</dbReference>
<gene>
    <name evidence="6" type="ORF">UFOPK3425_00526</name>
</gene>
<dbReference type="CDD" id="cd13590">
    <property type="entry name" value="PBP2_PotD_PotF_like"/>
    <property type="match status" value="1"/>
</dbReference>
<dbReference type="PROSITE" id="PS51318">
    <property type="entry name" value="TAT"/>
    <property type="match status" value="1"/>
</dbReference>
<evidence type="ECO:0000256" key="2">
    <source>
        <dbReference type="ARBA" id="ARBA00022448"/>
    </source>
</evidence>
<proteinExistence type="predicted"/>
<keyword evidence="3" id="KW-0732">Signal</keyword>